<dbReference type="FunFam" id="2.40.30.110:FF:000002">
    <property type="entry name" value="Aminomethyltransferase"/>
    <property type="match status" value="1"/>
</dbReference>
<comment type="catalytic activity">
    <reaction evidence="6 8">
        <text>N(6)-[(R)-S(8)-aminomethyldihydrolipoyl]-L-lysyl-[protein] + (6S)-5,6,7,8-tetrahydrofolate = N(6)-[(R)-dihydrolipoyl]-L-lysyl-[protein] + (6R)-5,10-methylene-5,6,7,8-tetrahydrofolate + NH4(+)</text>
        <dbReference type="Rhea" id="RHEA:16945"/>
        <dbReference type="Rhea" id="RHEA-COMP:10475"/>
        <dbReference type="Rhea" id="RHEA-COMP:10492"/>
        <dbReference type="ChEBI" id="CHEBI:15636"/>
        <dbReference type="ChEBI" id="CHEBI:28938"/>
        <dbReference type="ChEBI" id="CHEBI:57453"/>
        <dbReference type="ChEBI" id="CHEBI:83100"/>
        <dbReference type="ChEBI" id="CHEBI:83143"/>
        <dbReference type="EC" id="2.1.2.10"/>
    </reaction>
</comment>
<dbReference type="STRING" id="215637.A0A4P9ZXT8"/>
<evidence type="ECO:0000256" key="4">
    <source>
        <dbReference type="ARBA" id="ARBA00022679"/>
    </source>
</evidence>
<feature type="domain" description="GCVT N-terminal" evidence="9">
    <location>
        <begin position="60"/>
        <end position="337"/>
    </location>
</feature>
<dbReference type="InterPro" id="IPR006222">
    <property type="entry name" value="GCVT_N"/>
</dbReference>
<proteinExistence type="inferred from homology"/>
<dbReference type="PANTHER" id="PTHR43757">
    <property type="entry name" value="AMINOMETHYLTRANSFERASE"/>
    <property type="match status" value="1"/>
</dbReference>
<dbReference type="EMBL" id="ML002478">
    <property type="protein sequence ID" value="RKP37560.1"/>
    <property type="molecule type" value="Genomic_DNA"/>
</dbReference>
<comment type="subcellular location">
    <subcellularLocation>
        <location evidence="8">Mitochondrion</location>
    </subcellularLocation>
</comment>
<keyword evidence="12" id="KW-1185">Reference proteome</keyword>
<keyword evidence="3 8" id="KW-0032">Aminotransferase</keyword>
<evidence type="ECO:0000256" key="5">
    <source>
        <dbReference type="ARBA" id="ARBA00031395"/>
    </source>
</evidence>
<evidence type="ECO:0000256" key="1">
    <source>
        <dbReference type="ARBA" id="ARBA00008609"/>
    </source>
</evidence>
<dbReference type="Pfam" id="PF08669">
    <property type="entry name" value="GCV_T_C"/>
    <property type="match status" value="1"/>
</dbReference>
<dbReference type="SUPFAM" id="SSF101790">
    <property type="entry name" value="Aminomethyltransferase beta-barrel domain"/>
    <property type="match status" value="1"/>
</dbReference>
<keyword evidence="8" id="KW-0809">Transit peptide</keyword>
<evidence type="ECO:0000256" key="6">
    <source>
        <dbReference type="ARBA" id="ARBA00047665"/>
    </source>
</evidence>
<dbReference type="Pfam" id="PF01571">
    <property type="entry name" value="GCV_T"/>
    <property type="match status" value="1"/>
</dbReference>
<accession>A0A4P9ZXT8</accession>
<evidence type="ECO:0000259" key="9">
    <source>
        <dbReference type="Pfam" id="PF01571"/>
    </source>
</evidence>
<evidence type="ECO:0000256" key="7">
    <source>
        <dbReference type="PIRSR" id="PIRSR006487-1"/>
    </source>
</evidence>
<dbReference type="PIRSF" id="PIRSF006487">
    <property type="entry name" value="GcvT"/>
    <property type="match status" value="1"/>
</dbReference>
<dbReference type="InterPro" id="IPR027266">
    <property type="entry name" value="TrmE/GcvT-like"/>
</dbReference>
<organism evidence="11 12">
    <name type="scientific">Dimargaris cristalligena</name>
    <dbReference type="NCBI Taxonomy" id="215637"/>
    <lineage>
        <taxon>Eukaryota</taxon>
        <taxon>Fungi</taxon>
        <taxon>Fungi incertae sedis</taxon>
        <taxon>Zoopagomycota</taxon>
        <taxon>Kickxellomycotina</taxon>
        <taxon>Dimargaritomycetes</taxon>
        <taxon>Dimargaritales</taxon>
        <taxon>Dimargaritaceae</taxon>
        <taxon>Dimargaris</taxon>
    </lineage>
</organism>
<dbReference type="NCBIfam" id="TIGR00528">
    <property type="entry name" value="gcvT"/>
    <property type="match status" value="1"/>
</dbReference>
<name>A0A4P9ZXT8_9FUNG</name>
<dbReference type="InterPro" id="IPR006223">
    <property type="entry name" value="GcvT"/>
</dbReference>
<evidence type="ECO:0000256" key="3">
    <source>
        <dbReference type="ARBA" id="ARBA00022576"/>
    </source>
</evidence>
<evidence type="ECO:0000256" key="2">
    <source>
        <dbReference type="ARBA" id="ARBA00012616"/>
    </source>
</evidence>
<dbReference type="SUPFAM" id="SSF103025">
    <property type="entry name" value="Folate-binding domain"/>
    <property type="match status" value="1"/>
</dbReference>
<feature type="binding site" evidence="7">
    <location>
        <position position="275"/>
    </location>
    <ligand>
        <name>substrate</name>
    </ligand>
</feature>
<dbReference type="InterPro" id="IPR028896">
    <property type="entry name" value="GcvT/YgfZ/DmdA"/>
</dbReference>
<dbReference type="Gene3D" id="2.40.30.110">
    <property type="entry name" value="Aminomethyltransferase beta-barrel domains"/>
    <property type="match status" value="1"/>
</dbReference>
<dbReference type="Gene3D" id="3.30.1360.120">
    <property type="entry name" value="Probable tRNA modification gtpase trme, domain 1"/>
    <property type="match status" value="1"/>
</dbReference>
<dbReference type="GO" id="GO:0006546">
    <property type="term" value="P:glycine catabolic process"/>
    <property type="evidence" value="ECO:0007669"/>
    <property type="project" value="InterPro"/>
</dbReference>
<evidence type="ECO:0000256" key="8">
    <source>
        <dbReference type="RuleBase" id="RU003981"/>
    </source>
</evidence>
<dbReference type="Gene3D" id="3.30.70.1400">
    <property type="entry name" value="Aminomethyltransferase beta-barrel domains"/>
    <property type="match status" value="1"/>
</dbReference>
<dbReference type="Gene3D" id="4.10.1250.10">
    <property type="entry name" value="Aminomethyltransferase fragment"/>
    <property type="match status" value="1"/>
</dbReference>
<evidence type="ECO:0000313" key="12">
    <source>
        <dbReference type="Proteomes" id="UP000268162"/>
    </source>
</evidence>
<evidence type="ECO:0000259" key="10">
    <source>
        <dbReference type="Pfam" id="PF08669"/>
    </source>
</evidence>
<keyword evidence="8" id="KW-0496">Mitochondrion</keyword>
<dbReference type="NCBIfam" id="NF001567">
    <property type="entry name" value="PRK00389.1"/>
    <property type="match status" value="1"/>
</dbReference>
<dbReference type="FunFam" id="4.10.1250.10:FF:000002">
    <property type="entry name" value="Aminomethyltransferase"/>
    <property type="match status" value="1"/>
</dbReference>
<comment type="subunit">
    <text evidence="8">The glycine cleavage system is composed of four proteins: P, T, L and H.</text>
</comment>
<dbReference type="EC" id="2.1.2.10" evidence="2 8"/>
<gene>
    <name evidence="11" type="ORF">BJ085DRAFT_43133</name>
</gene>
<dbReference type="Proteomes" id="UP000268162">
    <property type="component" value="Unassembled WGS sequence"/>
</dbReference>
<dbReference type="PANTHER" id="PTHR43757:SF2">
    <property type="entry name" value="AMINOMETHYLTRANSFERASE, MITOCHONDRIAL"/>
    <property type="match status" value="1"/>
</dbReference>
<dbReference type="InterPro" id="IPR013977">
    <property type="entry name" value="GcvT_C"/>
</dbReference>
<dbReference type="GO" id="GO:0005739">
    <property type="term" value="C:mitochondrion"/>
    <property type="evidence" value="ECO:0007669"/>
    <property type="project" value="UniProtKB-SubCell"/>
</dbReference>
<dbReference type="GO" id="GO:0004047">
    <property type="term" value="F:aminomethyltransferase activity"/>
    <property type="evidence" value="ECO:0007669"/>
    <property type="project" value="UniProtKB-EC"/>
</dbReference>
<reference evidence="12" key="1">
    <citation type="journal article" date="2018" name="Nat. Microbiol.">
        <title>Leveraging single-cell genomics to expand the fungal tree of life.</title>
        <authorList>
            <person name="Ahrendt S.R."/>
            <person name="Quandt C.A."/>
            <person name="Ciobanu D."/>
            <person name="Clum A."/>
            <person name="Salamov A."/>
            <person name="Andreopoulos B."/>
            <person name="Cheng J.F."/>
            <person name="Woyke T."/>
            <person name="Pelin A."/>
            <person name="Henrissat B."/>
            <person name="Reynolds N.K."/>
            <person name="Benny G.L."/>
            <person name="Smith M.E."/>
            <person name="James T.Y."/>
            <person name="Grigoriev I.V."/>
        </authorList>
    </citation>
    <scope>NUCLEOTIDE SEQUENCE [LARGE SCALE GENOMIC DNA]</scope>
    <source>
        <strain evidence="12">RSA 468</strain>
    </source>
</reference>
<comment type="function">
    <text evidence="8">The glycine cleavage system catalyzes the degradation of glycine.</text>
</comment>
<feature type="domain" description="Aminomethyltransferase C-terminal" evidence="10">
    <location>
        <begin position="361"/>
        <end position="439"/>
    </location>
</feature>
<dbReference type="GO" id="GO:0008483">
    <property type="term" value="F:transaminase activity"/>
    <property type="evidence" value="ECO:0007669"/>
    <property type="project" value="UniProtKB-KW"/>
</dbReference>
<protein>
    <recommendedName>
        <fullName evidence="2 8">Aminomethyltransferase</fullName>
        <ecNumber evidence="2 8">2.1.2.10</ecNumber>
    </recommendedName>
    <alternativeName>
        <fullName evidence="5 8">Glycine cleavage system T protein</fullName>
    </alternativeName>
</protein>
<sequence>MATGSRLILIGEGVQSLITLASRPTSTTRGNAHFSTTPSLVTAGTRSLSTESTPLRHTPLYEFHKQHGAQMVPYAGYAMPVQYANLGVLASHHHTRTAASLFDVSHMLQVRFTGPDRVKFLESLVVADLQNLAPGHMALSVLTNDQGGIIDDTVITNQPAWFADSPPSSAGGTDETALYMVLNAGCAEKDLLHIQARLDAAIRDHGLQVHLAIQSRYALLALQGPRAAEALAAAGEGSELADLDQLKFMQAKMATLRGVPIHLARCGYTGEDGFELAVPATHATHVAEWLLEQPAVELAGLGARDSLRLEAGLCLYGHELDQNTTPVEAGLTWTIGKRRRQEGGFPGAEIILGQIKNNPPRRRVGLIVQGSPARQNAIIYNEQGEQIGEVTSGIPSPSVKGQNIAMGYVKFGYHKNNTPLKVAVRKRMNPATVAKTPFVPANYYKGG</sequence>
<evidence type="ECO:0000313" key="11">
    <source>
        <dbReference type="EMBL" id="RKP37560.1"/>
    </source>
</evidence>
<keyword evidence="4 8" id="KW-0808">Transferase</keyword>
<dbReference type="InterPro" id="IPR029043">
    <property type="entry name" value="GcvT/YgfZ_C"/>
</dbReference>
<dbReference type="GO" id="GO:0005960">
    <property type="term" value="C:glycine cleavage complex"/>
    <property type="evidence" value="ECO:0007669"/>
    <property type="project" value="InterPro"/>
</dbReference>
<dbReference type="AlphaFoldDB" id="A0A4P9ZXT8"/>
<comment type="similarity">
    <text evidence="1 8">Belongs to the GcvT family.</text>
</comment>